<dbReference type="Proteomes" id="UP001262032">
    <property type="component" value="Unassembled WGS sequence"/>
</dbReference>
<dbReference type="RefSeq" id="WP_310113847.1">
    <property type="nucleotide sequence ID" value="NZ_JAVDTN010000015.1"/>
</dbReference>
<dbReference type="GeneID" id="97424029"/>
<proteinExistence type="predicted"/>
<feature type="domain" description="Winged helix-turn-helix" evidence="1">
    <location>
        <begin position="6"/>
        <end position="48"/>
    </location>
</feature>
<gene>
    <name evidence="2" type="ORF">J2X12_003469</name>
</gene>
<reference evidence="2" key="1">
    <citation type="submission" date="2023-07" db="EMBL/GenBank/DDBJ databases">
        <title>Sorghum-associated microbial communities from plants grown in Nebraska, USA.</title>
        <authorList>
            <person name="Schachtman D."/>
        </authorList>
    </citation>
    <scope>NUCLEOTIDE SEQUENCE</scope>
    <source>
        <strain evidence="2">BE261</strain>
    </source>
</reference>
<dbReference type="Pfam" id="PF14090">
    <property type="entry name" value="HTH_39"/>
    <property type="match status" value="1"/>
</dbReference>
<evidence type="ECO:0000313" key="3">
    <source>
        <dbReference type="Proteomes" id="UP001262032"/>
    </source>
</evidence>
<dbReference type="EMBL" id="JAVDWN010000015">
    <property type="protein sequence ID" value="MDR7165420.1"/>
    <property type="molecule type" value="Genomic_DNA"/>
</dbReference>
<comment type="caution">
    <text evidence="2">The sequence shown here is derived from an EMBL/GenBank/DDBJ whole genome shotgun (WGS) entry which is preliminary data.</text>
</comment>
<sequence length="72" mass="8375">MSESLTQTARILKPLKTNGSATNRELNRICFRFSARIHDLRREGWDILSVREKDGLWVFYLKGHRDDQGKAA</sequence>
<accession>A0AAW8NEX2</accession>
<organism evidence="2 3">
    <name type="scientific">Pseudarthrobacter oxydans</name>
    <name type="common">Arthrobacter oxydans</name>
    <dbReference type="NCBI Taxonomy" id="1671"/>
    <lineage>
        <taxon>Bacteria</taxon>
        <taxon>Bacillati</taxon>
        <taxon>Actinomycetota</taxon>
        <taxon>Actinomycetes</taxon>
        <taxon>Micrococcales</taxon>
        <taxon>Micrococcaceae</taxon>
        <taxon>Pseudarthrobacter</taxon>
    </lineage>
</organism>
<evidence type="ECO:0000259" key="1">
    <source>
        <dbReference type="Pfam" id="PF14090"/>
    </source>
</evidence>
<dbReference type="AlphaFoldDB" id="A0AAW8NEX2"/>
<dbReference type="InterPro" id="IPR055245">
    <property type="entry name" value="HTH_proteobacteria"/>
</dbReference>
<name>A0AAW8NEX2_PSEOX</name>
<evidence type="ECO:0000313" key="2">
    <source>
        <dbReference type="EMBL" id="MDR7165420.1"/>
    </source>
</evidence>
<protein>
    <recommendedName>
        <fullName evidence="1">Winged helix-turn-helix domain-containing protein</fullName>
    </recommendedName>
</protein>